<dbReference type="Gene3D" id="1.10.443.10">
    <property type="entry name" value="Intergrase catalytic core"/>
    <property type="match status" value="1"/>
</dbReference>
<dbReference type="Proteomes" id="UP000674416">
    <property type="component" value="Unassembled WGS sequence"/>
</dbReference>
<evidence type="ECO:0000256" key="2">
    <source>
        <dbReference type="SAM" id="MobiDB-lite"/>
    </source>
</evidence>
<protein>
    <submittedName>
        <fullName evidence="3">Integrase</fullName>
    </submittedName>
</protein>
<feature type="region of interest" description="Disordered" evidence="2">
    <location>
        <begin position="23"/>
        <end position="48"/>
    </location>
</feature>
<evidence type="ECO:0000313" key="3">
    <source>
        <dbReference type="EMBL" id="MBP1079704.1"/>
    </source>
</evidence>
<reference evidence="3 4" key="1">
    <citation type="submission" date="2021-01" db="EMBL/GenBank/DDBJ databases">
        <title>Genomic Encyclopedia of Type Strains, Phase IV (KMG-IV): sequencing the most valuable type-strain genomes for metagenomic binning, comparative biology and taxonomic classification.</title>
        <authorList>
            <person name="Goeker M."/>
        </authorList>
    </citation>
    <scope>NUCLEOTIDE SEQUENCE [LARGE SCALE GENOMIC DNA]</scope>
    <source>
        <strain evidence="3 4">DSM 103394</strain>
    </source>
</reference>
<organism evidence="3 4">
    <name type="scientific">Bacillus capparidis</name>
    <dbReference type="NCBI Taxonomy" id="1840411"/>
    <lineage>
        <taxon>Bacteria</taxon>
        <taxon>Bacillati</taxon>
        <taxon>Bacillota</taxon>
        <taxon>Bacilli</taxon>
        <taxon>Bacillales</taxon>
        <taxon>Bacillaceae</taxon>
        <taxon>Bacillus</taxon>
    </lineage>
</organism>
<dbReference type="EMBL" id="JAFDST010000001">
    <property type="protein sequence ID" value="MBP1079704.1"/>
    <property type="molecule type" value="Genomic_DNA"/>
</dbReference>
<name>A0ABS4CQ62_9BACI</name>
<accession>A0ABS4CQ62</accession>
<feature type="compositionally biased region" description="Basic and acidic residues" evidence="2">
    <location>
        <begin position="25"/>
        <end position="36"/>
    </location>
</feature>
<gene>
    <name evidence="3" type="ORF">JOC74_000192</name>
</gene>
<sequence length="48" mass="5573">MNAIQKRTGHANLKVLSDTYSHVTPKMEQETSEKFDKHKPKKSVRPHN</sequence>
<dbReference type="RefSeq" id="WP_158320290.1">
    <property type="nucleotide sequence ID" value="NZ_JBHLXR010000002.1"/>
</dbReference>
<keyword evidence="1" id="KW-0233">DNA recombination</keyword>
<dbReference type="SUPFAM" id="SSF56349">
    <property type="entry name" value="DNA breaking-rejoining enzymes"/>
    <property type="match status" value="1"/>
</dbReference>
<evidence type="ECO:0000313" key="4">
    <source>
        <dbReference type="Proteomes" id="UP000674416"/>
    </source>
</evidence>
<dbReference type="InterPro" id="IPR013762">
    <property type="entry name" value="Integrase-like_cat_sf"/>
</dbReference>
<dbReference type="InterPro" id="IPR011010">
    <property type="entry name" value="DNA_brk_join_enz"/>
</dbReference>
<proteinExistence type="predicted"/>
<comment type="caution">
    <text evidence="3">The sequence shown here is derived from an EMBL/GenBank/DDBJ whole genome shotgun (WGS) entry which is preliminary data.</text>
</comment>
<feature type="compositionally biased region" description="Basic residues" evidence="2">
    <location>
        <begin position="37"/>
        <end position="48"/>
    </location>
</feature>
<keyword evidence="4" id="KW-1185">Reference proteome</keyword>
<evidence type="ECO:0000256" key="1">
    <source>
        <dbReference type="ARBA" id="ARBA00023172"/>
    </source>
</evidence>